<dbReference type="Gene3D" id="2.60.40.1890">
    <property type="entry name" value="PCu(A)C copper chaperone"/>
    <property type="match status" value="1"/>
</dbReference>
<accession>A0A521DI45</accession>
<keyword evidence="2" id="KW-1185">Reference proteome</keyword>
<reference evidence="1 2" key="1">
    <citation type="submission" date="2017-05" db="EMBL/GenBank/DDBJ databases">
        <authorList>
            <person name="Varghese N."/>
            <person name="Submissions S."/>
        </authorList>
    </citation>
    <scope>NUCLEOTIDE SEQUENCE [LARGE SCALE GENOMIC DNA]</scope>
    <source>
        <strain evidence="1 2">DSM 21985</strain>
    </source>
</reference>
<dbReference type="SUPFAM" id="SSF110087">
    <property type="entry name" value="DR1885-like metal-binding protein"/>
    <property type="match status" value="1"/>
</dbReference>
<evidence type="ECO:0000313" key="2">
    <source>
        <dbReference type="Proteomes" id="UP000317557"/>
    </source>
</evidence>
<dbReference type="InterPro" id="IPR007410">
    <property type="entry name" value="LpqE-like"/>
</dbReference>
<protein>
    <submittedName>
        <fullName evidence="1">Copper(I)-binding protein</fullName>
    </submittedName>
</protein>
<organism evidence="1 2">
    <name type="scientific">Gracilimonas mengyeensis</name>
    <dbReference type="NCBI Taxonomy" id="1302730"/>
    <lineage>
        <taxon>Bacteria</taxon>
        <taxon>Pseudomonadati</taxon>
        <taxon>Balneolota</taxon>
        <taxon>Balneolia</taxon>
        <taxon>Balneolales</taxon>
        <taxon>Balneolaceae</taxon>
        <taxon>Gracilimonas</taxon>
    </lineage>
</organism>
<proteinExistence type="predicted"/>
<dbReference type="Pfam" id="PF04314">
    <property type="entry name" value="PCuAC"/>
    <property type="match status" value="1"/>
</dbReference>
<dbReference type="Proteomes" id="UP000317557">
    <property type="component" value="Unassembled WGS sequence"/>
</dbReference>
<evidence type="ECO:0000313" key="1">
    <source>
        <dbReference type="EMBL" id="SMO71377.1"/>
    </source>
</evidence>
<dbReference type="InterPro" id="IPR058248">
    <property type="entry name" value="Lxx211020-like"/>
</dbReference>
<dbReference type="EMBL" id="FXTP01000008">
    <property type="protein sequence ID" value="SMO71377.1"/>
    <property type="molecule type" value="Genomic_DNA"/>
</dbReference>
<dbReference type="AlphaFoldDB" id="A0A521DI45"/>
<dbReference type="PANTHER" id="PTHR36302:SF1">
    <property type="entry name" value="COPPER CHAPERONE PCU(A)C"/>
    <property type="match status" value="1"/>
</dbReference>
<gene>
    <name evidence="1" type="ORF">SAMN06265219_108191</name>
</gene>
<dbReference type="PANTHER" id="PTHR36302">
    <property type="entry name" value="BLR7088 PROTEIN"/>
    <property type="match status" value="1"/>
</dbReference>
<name>A0A521DI45_9BACT</name>
<sequence>MIVGLTIGYTFVACSQEEKLPDVMPTLSGPEEWVRPAVKAGTSAAYFNYINELTIADTLLGVESMMAGITQVHESFKDADGMMAMKHKENVRVPAGDTLRFTQGGLHIMLMQLNEDLTEGDSVEVQLQFRQAGTFTKRLPVTSGSQ</sequence>
<dbReference type="InterPro" id="IPR036182">
    <property type="entry name" value="PCuAC_sf"/>
</dbReference>